<evidence type="ECO:0000313" key="4">
    <source>
        <dbReference type="Proteomes" id="UP000199662"/>
    </source>
</evidence>
<protein>
    <submittedName>
        <fullName evidence="3">DNA polymerase-3 subunit epsilon</fullName>
    </submittedName>
</protein>
<dbReference type="PANTHER" id="PTHR30231">
    <property type="entry name" value="DNA POLYMERASE III SUBUNIT EPSILON"/>
    <property type="match status" value="1"/>
</dbReference>
<dbReference type="GO" id="GO:0008408">
    <property type="term" value="F:3'-5' exonuclease activity"/>
    <property type="evidence" value="ECO:0007669"/>
    <property type="project" value="TreeGrafter"/>
</dbReference>
<dbReference type="SUPFAM" id="SSF53098">
    <property type="entry name" value="Ribonuclease H-like"/>
    <property type="match status" value="1"/>
</dbReference>
<dbReference type="STRING" id="84035.SAMN05660742_12279"/>
<evidence type="ECO:0000259" key="2">
    <source>
        <dbReference type="SMART" id="SM00479"/>
    </source>
</evidence>
<dbReference type="Gene3D" id="3.30.420.10">
    <property type="entry name" value="Ribonuclease H-like superfamily/Ribonuclease H"/>
    <property type="match status" value="1"/>
</dbReference>
<gene>
    <name evidence="3" type="ORF">SAMN05660742_12279</name>
</gene>
<dbReference type="InterPro" id="IPR036397">
    <property type="entry name" value="RNaseH_sf"/>
</dbReference>
<name>A0A1H7CJD0_9FIRM</name>
<dbReference type="GO" id="GO:0005829">
    <property type="term" value="C:cytosol"/>
    <property type="evidence" value="ECO:0007669"/>
    <property type="project" value="TreeGrafter"/>
</dbReference>
<proteinExistence type="predicted"/>
<dbReference type="InterPro" id="IPR012337">
    <property type="entry name" value="RNaseH-like_sf"/>
</dbReference>
<accession>A0A1H7CJD0</accession>
<dbReference type="GO" id="GO:0003887">
    <property type="term" value="F:DNA-directed DNA polymerase activity"/>
    <property type="evidence" value="ECO:0007669"/>
    <property type="project" value="InterPro"/>
</dbReference>
<dbReference type="GO" id="GO:0003677">
    <property type="term" value="F:DNA binding"/>
    <property type="evidence" value="ECO:0007669"/>
    <property type="project" value="InterPro"/>
</dbReference>
<dbReference type="CDD" id="cd06130">
    <property type="entry name" value="DNA_pol_III_epsilon_like"/>
    <property type="match status" value="1"/>
</dbReference>
<keyword evidence="4" id="KW-1185">Reference proteome</keyword>
<dbReference type="Pfam" id="PF00929">
    <property type="entry name" value="RNase_T"/>
    <property type="match status" value="1"/>
</dbReference>
<dbReference type="PANTHER" id="PTHR30231:SF42">
    <property type="entry name" value="EXONUCLEASE"/>
    <property type="match status" value="1"/>
</dbReference>
<dbReference type="InterPro" id="IPR006054">
    <property type="entry name" value="DnaQ"/>
</dbReference>
<organism evidence="3 4">
    <name type="scientific">Propionispira arboris</name>
    <dbReference type="NCBI Taxonomy" id="84035"/>
    <lineage>
        <taxon>Bacteria</taxon>
        <taxon>Bacillati</taxon>
        <taxon>Bacillota</taxon>
        <taxon>Negativicutes</taxon>
        <taxon>Selenomonadales</taxon>
        <taxon>Selenomonadaceae</taxon>
        <taxon>Propionispira</taxon>
    </lineage>
</organism>
<feature type="domain" description="Exonuclease" evidence="2">
    <location>
        <begin position="2"/>
        <end position="166"/>
    </location>
</feature>
<dbReference type="AlphaFoldDB" id="A0A1H7CJD0"/>
<sequence>MNFVAIDFETANSKRNSACSVAVVEVKDGKIHDSYYALIKPPGMKFDYFNIQIHGITPEDVRNKPTFAEIWPELKLRLENKIVLAHNASFDMSVLKYAIQEYNLVPAKFYHCCTVSIARKIWPELENHKLDTVGDHLHIDFNHHNALDDARTCAAIPLFASEKIHVDNFAELVQKIDVPVKPFKC</sequence>
<reference evidence="4" key="1">
    <citation type="submission" date="2016-10" db="EMBL/GenBank/DDBJ databases">
        <authorList>
            <person name="Varghese N."/>
            <person name="Submissions S."/>
        </authorList>
    </citation>
    <scope>NUCLEOTIDE SEQUENCE [LARGE SCALE GENOMIC DNA]</scope>
    <source>
        <strain evidence="4">DSM 2179</strain>
    </source>
</reference>
<keyword evidence="1" id="KW-0269">Exonuclease</keyword>
<dbReference type="EMBL" id="FNZK01000022">
    <property type="protein sequence ID" value="SEJ89923.1"/>
    <property type="molecule type" value="Genomic_DNA"/>
</dbReference>
<dbReference type="InterPro" id="IPR013520">
    <property type="entry name" value="Ribonucl_H"/>
</dbReference>
<evidence type="ECO:0000256" key="1">
    <source>
        <dbReference type="ARBA" id="ARBA00022839"/>
    </source>
</evidence>
<dbReference type="GO" id="GO:0006260">
    <property type="term" value="P:DNA replication"/>
    <property type="evidence" value="ECO:0007669"/>
    <property type="project" value="InterPro"/>
</dbReference>
<keyword evidence="1" id="KW-0540">Nuclease</keyword>
<evidence type="ECO:0000313" key="3">
    <source>
        <dbReference type="EMBL" id="SEJ89923.1"/>
    </source>
</evidence>
<dbReference type="NCBIfam" id="TIGR00573">
    <property type="entry name" value="dnaq"/>
    <property type="match status" value="1"/>
</dbReference>
<dbReference type="Proteomes" id="UP000199662">
    <property type="component" value="Unassembled WGS sequence"/>
</dbReference>
<keyword evidence="1" id="KW-0378">Hydrolase</keyword>
<dbReference type="SMART" id="SM00479">
    <property type="entry name" value="EXOIII"/>
    <property type="match status" value="1"/>
</dbReference>
<dbReference type="FunFam" id="3.30.420.10:FF:000045">
    <property type="entry name" value="3'-5' exonuclease DinG"/>
    <property type="match status" value="1"/>
</dbReference>